<keyword evidence="5 6" id="KW-0472">Membrane</keyword>
<proteinExistence type="inferred from homology"/>
<evidence type="ECO:0000256" key="2">
    <source>
        <dbReference type="ARBA" id="ARBA00009808"/>
    </source>
</evidence>
<dbReference type="RefSeq" id="XP_003073426.1">
    <property type="nucleotide sequence ID" value="XM_003073380.1"/>
</dbReference>
<comment type="subcellular location">
    <subcellularLocation>
        <location evidence="1">Membrane</location>
        <topology evidence="1">Multi-pass membrane protein</topology>
    </subcellularLocation>
</comment>
<dbReference type="SMART" id="SM00724">
    <property type="entry name" value="TLC"/>
    <property type="match status" value="1"/>
</dbReference>
<dbReference type="GO" id="GO:0046513">
    <property type="term" value="P:ceramide biosynthetic process"/>
    <property type="evidence" value="ECO:0007669"/>
    <property type="project" value="InterPro"/>
</dbReference>
<dbReference type="GO" id="GO:0050291">
    <property type="term" value="F:sphingosine N-acyltransferase activity"/>
    <property type="evidence" value="ECO:0007669"/>
    <property type="project" value="InterPro"/>
</dbReference>
<evidence type="ECO:0000313" key="9">
    <source>
        <dbReference type="EMBL" id="ADM12066.1"/>
    </source>
</evidence>
<dbReference type="Proteomes" id="UP000002313">
    <property type="component" value="Chromosome VIII"/>
</dbReference>
<protein>
    <submittedName>
        <fullName evidence="9">Longevity assurance protein 1</fullName>
    </submittedName>
</protein>
<dbReference type="InterPro" id="IPR016439">
    <property type="entry name" value="Lag1/Lac1-like"/>
</dbReference>
<dbReference type="GeneID" id="9698254"/>
<dbReference type="PANTHER" id="PTHR12560:SF0">
    <property type="entry name" value="LD18904P"/>
    <property type="match status" value="1"/>
</dbReference>
<feature type="transmembrane region" description="Helical" evidence="7">
    <location>
        <begin position="24"/>
        <end position="50"/>
    </location>
</feature>
<keyword evidence="4 7" id="KW-1133">Transmembrane helix</keyword>
<evidence type="ECO:0000259" key="8">
    <source>
        <dbReference type="PROSITE" id="PS50922"/>
    </source>
</evidence>
<evidence type="ECO:0000256" key="1">
    <source>
        <dbReference type="ARBA" id="ARBA00004141"/>
    </source>
</evidence>
<dbReference type="HOGENOM" id="CLU_028277_5_1_1"/>
<reference evidence="9 10" key="1">
    <citation type="journal article" date="2010" name="Nat. Commun.">
        <title>The complete sequence of the smallest known nuclear genome from the microsporidian Encephalitozoon intestinalis.</title>
        <authorList>
            <person name="Corradi N."/>
            <person name="Pombert J.-F."/>
            <person name="Farinelli L."/>
            <person name="Didier E.S."/>
            <person name="Keeling P.J."/>
        </authorList>
    </citation>
    <scope>NUCLEOTIDE SEQUENCE [LARGE SCALE GENOMIC DNA]</scope>
    <source>
        <strain evidence="9 10">ATCC 50506</strain>
    </source>
</reference>
<evidence type="ECO:0000313" key="10">
    <source>
        <dbReference type="Proteomes" id="UP000002313"/>
    </source>
</evidence>
<feature type="domain" description="TLC" evidence="8">
    <location>
        <begin position="65"/>
        <end position="265"/>
    </location>
</feature>
<sequence>MRFPTITVDRERDFNTHFAFPRDIYLLMALSLMIVMVKNLMILPMASTLIKRFGMEKSLEFERKKKFSISLWKALFYSFTSIYGYFVIRSEPEAYTMENLIGTWGIHRTPSKVLFYYYLEFTYYFVELFYLFSEHMYKDFLQMVAHHIVTMLLLFLSYHKDLLRPGVIIIAIHDISDPFLEISKLINYIRYKPLATNIFICFAGVFFVSRIGIYTPLITFPICITIWEHEFGRVLTFISVLLQGLVCMHVIWFWIILKMIKKIVRKEEFEDIRSVKPQGSSIHIKCK</sequence>
<evidence type="ECO:0000256" key="4">
    <source>
        <dbReference type="ARBA" id="ARBA00022989"/>
    </source>
</evidence>
<dbReference type="EMBL" id="CP001949">
    <property type="protein sequence ID" value="ADM12066.1"/>
    <property type="molecule type" value="Genomic_DNA"/>
</dbReference>
<dbReference type="InterPro" id="IPR006634">
    <property type="entry name" value="TLC-dom"/>
</dbReference>
<dbReference type="GO" id="GO:0005783">
    <property type="term" value="C:endoplasmic reticulum"/>
    <property type="evidence" value="ECO:0007669"/>
    <property type="project" value="TreeGrafter"/>
</dbReference>
<comment type="similarity">
    <text evidence="2">Belongs to the sphingosine N-acyltransferase family.</text>
</comment>
<dbReference type="OrthoDB" id="537032at2759"/>
<name>E0S8C8_ENCIT</name>
<gene>
    <name evidence="9" type="ORF">Eint_081340</name>
</gene>
<feature type="transmembrane region" description="Helical" evidence="7">
    <location>
        <begin position="114"/>
        <end position="133"/>
    </location>
</feature>
<evidence type="ECO:0000256" key="5">
    <source>
        <dbReference type="ARBA" id="ARBA00023136"/>
    </source>
</evidence>
<feature type="transmembrane region" description="Helical" evidence="7">
    <location>
        <begin position="234"/>
        <end position="257"/>
    </location>
</feature>
<keyword evidence="10" id="KW-1185">Reference proteome</keyword>
<accession>E0S8C8</accession>
<dbReference type="GO" id="GO:0016020">
    <property type="term" value="C:membrane"/>
    <property type="evidence" value="ECO:0007669"/>
    <property type="project" value="UniProtKB-SubCell"/>
</dbReference>
<dbReference type="KEGG" id="ein:Eint_081340"/>
<feature type="transmembrane region" description="Helical" evidence="7">
    <location>
        <begin position="194"/>
        <end position="214"/>
    </location>
</feature>
<evidence type="ECO:0000256" key="3">
    <source>
        <dbReference type="ARBA" id="ARBA00022692"/>
    </source>
</evidence>
<reference evidence="9 10" key="2">
    <citation type="journal article" date="2012" name="Proc. Natl. Acad. Sci. U.S.A.">
        <title>Gain and loss of multiple functionally related, horizontally transferred genes in the reduced genomes of two microsporidian parasites.</title>
        <authorList>
            <person name="Pombert J.-F."/>
            <person name="Selman M."/>
            <person name="Burki F."/>
            <person name="Bardell F.T."/>
            <person name="Farinelli L."/>
            <person name="Solter L.F."/>
            <person name="Whitman D.W."/>
            <person name="Weiss L.M."/>
            <person name="Corradi N."/>
            <person name="Keeling P.J."/>
        </authorList>
    </citation>
    <scope>NUCLEOTIDE SEQUENCE [LARGE SCALE GENOMIC DNA]</scope>
    <source>
        <strain evidence="9 10">ATCC 50506</strain>
    </source>
</reference>
<dbReference type="AlphaFoldDB" id="E0S8C8"/>
<dbReference type="PROSITE" id="PS50922">
    <property type="entry name" value="TLC"/>
    <property type="match status" value="1"/>
</dbReference>
<evidence type="ECO:0000256" key="6">
    <source>
        <dbReference type="PROSITE-ProRule" id="PRU00205"/>
    </source>
</evidence>
<dbReference type="PANTHER" id="PTHR12560">
    <property type="entry name" value="LONGEVITY ASSURANCE FACTOR 1 LAG1"/>
    <property type="match status" value="1"/>
</dbReference>
<feature type="transmembrane region" description="Helical" evidence="7">
    <location>
        <begin position="71"/>
        <end position="88"/>
    </location>
</feature>
<evidence type="ECO:0000256" key="7">
    <source>
        <dbReference type="SAM" id="Phobius"/>
    </source>
</evidence>
<organism evidence="9 10">
    <name type="scientific">Encephalitozoon intestinalis (strain ATCC 50506)</name>
    <name type="common">Microsporidian parasite</name>
    <name type="synonym">Septata intestinalis</name>
    <dbReference type="NCBI Taxonomy" id="876142"/>
    <lineage>
        <taxon>Eukaryota</taxon>
        <taxon>Fungi</taxon>
        <taxon>Fungi incertae sedis</taxon>
        <taxon>Microsporidia</taxon>
        <taxon>Unikaryonidae</taxon>
        <taxon>Encephalitozoon</taxon>
    </lineage>
</organism>
<keyword evidence="3 6" id="KW-0812">Transmembrane</keyword>
<dbReference type="VEuPathDB" id="MicrosporidiaDB:Eint_081340"/>
<dbReference type="Pfam" id="PF03798">
    <property type="entry name" value="TRAM_LAG1_CLN8"/>
    <property type="match status" value="1"/>
</dbReference>